<evidence type="ECO:0000313" key="2">
    <source>
        <dbReference type="Proteomes" id="UP000189739"/>
    </source>
</evidence>
<proteinExistence type="predicted"/>
<reference evidence="1 2" key="1">
    <citation type="submission" date="2016-07" db="EMBL/GenBank/DDBJ databases">
        <title>Genomic analysis of zinc-resistant bacterium Mucilaginibacter pedocola TBZ30.</title>
        <authorList>
            <person name="Huang J."/>
            <person name="Tang J."/>
        </authorList>
    </citation>
    <scope>NUCLEOTIDE SEQUENCE [LARGE SCALE GENOMIC DNA]</scope>
    <source>
        <strain evidence="1 2">TBZ30</strain>
    </source>
</reference>
<sequence length="60" mass="7130">MRSRGVRLNFESYGIFSGRKIDNDDFAKLKNEYKAILEQQNEQLQTIDKQLIHFDLNDKP</sequence>
<dbReference type="AlphaFoldDB" id="A0A1S9P6Z8"/>
<name>A0A1S9P6Z8_9SPHI</name>
<dbReference type="Proteomes" id="UP000189739">
    <property type="component" value="Unassembled WGS sequence"/>
</dbReference>
<organism evidence="1 2">
    <name type="scientific">Mucilaginibacter pedocola</name>
    <dbReference type="NCBI Taxonomy" id="1792845"/>
    <lineage>
        <taxon>Bacteria</taxon>
        <taxon>Pseudomonadati</taxon>
        <taxon>Bacteroidota</taxon>
        <taxon>Sphingobacteriia</taxon>
        <taxon>Sphingobacteriales</taxon>
        <taxon>Sphingobacteriaceae</taxon>
        <taxon>Mucilaginibacter</taxon>
    </lineage>
</organism>
<dbReference type="EMBL" id="MBTF01000038">
    <property type="protein sequence ID" value="OOQ56719.1"/>
    <property type="molecule type" value="Genomic_DNA"/>
</dbReference>
<comment type="caution">
    <text evidence="1">The sequence shown here is derived from an EMBL/GenBank/DDBJ whole genome shotgun (WGS) entry which is preliminary data.</text>
</comment>
<gene>
    <name evidence="1" type="ORF">BC343_17140</name>
</gene>
<accession>A0A1S9P6Z8</accession>
<evidence type="ECO:0000313" key="1">
    <source>
        <dbReference type="EMBL" id="OOQ56719.1"/>
    </source>
</evidence>
<protein>
    <submittedName>
        <fullName evidence="1">Uncharacterized protein</fullName>
    </submittedName>
</protein>
<keyword evidence="2" id="KW-1185">Reference proteome</keyword>